<gene>
    <name evidence="3" type="ordered locus">Psta_1260</name>
</gene>
<protein>
    <submittedName>
        <fullName evidence="3">Metallophosphoesterase</fullName>
    </submittedName>
</protein>
<proteinExistence type="predicted"/>
<dbReference type="Gene3D" id="3.60.21.10">
    <property type="match status" value="1"/>
</dbReference>
<keyword evidence="4" id="KW-1185">Reference proteome</keyword>
<evidence type="ECO:0000256" key="1">
    <source>
        <dbReference type="SAM" id="SignalP"/>
    </source>
</evidence>
<evidence type="ECO:0000313" key="4">
    <source>
        <dbReference type="Proteomes" id="UP000001887"/>
    </source>
</evidence>
<dbReference type="InterPro" id="IPR029052">
    <property type="entry name" value="Metallo-depent_PP-like"/>
</dbReference>
<dbReference type="InterPro" id="IPR004843">
    <property type="entry name" value="Calcineurin-like_PHP"/>
</dbReference>
<feature type="chain" id="PRO_5003034349" evidence="1">
    <location>
        <begin position="22"/>
        <end position="340"/>
    </location>
</feature>
<dbReference type="EMBL" id="CP001848">
    <property type="protein sequence ID" value="ADB15938.1"/>
    <property type="molecule type" value="Genomic_DNA"/>
</dbReference>
<accession>D2QW63</accession>
<dbReference type="AlphaFoldDB" id="D2QW63"/>
<sequence length="340" mass="38587" precursor="true">MRFALSRITLTMLLCCLTAHARADEPLTFIVTSDSHYEAVEKVERNDRNLVTIERMNQIPSAEWPAKLGGGPIGEPRGVLALGDLIDDGDKVGETEIQWQHFVDQFGLDGTDGKLKYPVFEGFGNHDGPPAPFIKQKRSVQAEVKRRNAVRLEKKLITRVSENGLHYSWDWNGVHFVQTNLYPADRQNSAVRYSLPWHDPQLALTFVKEDLASQVGDSGRPVIIVAHCGFDTNWWVAEDWVNFYRAVEPYNVIAFFHGHTGTGVRQWKPDPASKPLDVVNTGQTEKGFFLVELNETKMRLAYHVKRDATVIDAPEWEWRYPLEKTFTRSPAATAEKEAAR</sequence>
<dbReference type="SUPFAM" id="SSF56300">
    <property type="entry name" value="Metallo-dependent phosphatases"/>
    <property type="match status" value="1"/>
</dbReference>
<feature type="domain" description="Calcineurin-like phosphoesterase" evidence="2">
    <location>
        <begin position="28"/>
        <end position="260"/>
    </location>
</feature>
<dbReference type="Pfam" id="PF00149">
    <property type="entry name" value="Metallophos"/>
    <property type="match status" value="1"/>
</dbReference>
<dbReference type="eggNOG" id="COG5555">
    <property type="taxonomic scope" value="Bacteria"/>
</dbReference>
<evidence type="ECO:0000259" key="2">
    <source>
        <dbReference type="Pfam" id="PF00149"/>
    </source>
</evidence>
<name>D2QW63_PIRSD</name>
<reference evidence="3 4" key="1">
    <citation type="journal article" date="2009" name="Stand. Genomic Sci.">
        <title>Complete genome sequence of Pirellula staleyi type strain (ATCC 27377).</title>
        <authorList>
            <person name="Clum A."/>
            <person name="Tindall B.J."/>
            <person name="Sikorski J."/>
            <person name="Ivanova N."/>
            <person name="Mavrommatis K."/>
            <person name="Lucas S."/>
            <person name="Glavina del Rio T."/>
            <person name="Nolan M."/>
            <person name="Chen F."/>
            <person name="Tice H."/>
            <person name="Pitluck S."/>
            <person name="Cheng J.F."/>
            <person name="Chertkov O."/>
            <person name="Brettin T."/>
            <person name="Han C."/>
            <person name="Detter J.C."/>
            <person name="Kuske C."/>
            <person name="Bruce D."/>
            <person name="Goodwin L."/>
            <person name="Ovchinikova G."/>
            <person name="Pati A."/>
            <person name="Mikhailova N."/>
            <person name="Chen A."/>
            <person name="Palaniappan K."/>
            <person name="Land M."/>
            <person name="Hauser L."/>
            <person name="Chang Y.J."/>
            <person name="Jeffries C.D."/>
            <person name="Chain P."/>
            <person name="Rohde M."/>
            <person name="Goker M."/>
            <person name="Bristow J."/>
            <person name="Eisen J.A."/>
            <person name="Markowitz V."/>
            <person name="Hugenholtz P."/>
            <person name="Kyrpides N.C."/>
            <person name="Klenk H.P."/>
            <person name="Lapidus A."/>
        </authorList>
    </citation>
    <scope>NUCLEOTIDE SEQUENCE [LARGE SCALE GENOMIC DNA]</scope>
    <source>
        <strain evidence="4">ATCC 27377 / DSM 6068 / ICPB 4128</strain>
    </source>
</reference>
<evidence type="ECO:0000313" key="3">
    <source>
        <dbReference type="EMBL" id="ADB15938.1"/>
    </source>
</evidence>
<dbReference type="KEGG" id="psl:Psta_1260"/>
<dbReference type="HOGENOM" id="CLU_816005_0_0_0"/>
<dbReference type="Proteomes" id="UP000001887">
    <property type="component" value="Chromosome"/>
</dbReference>
<keyword evidence="1" id="KW-0732">Signal</keyword>
<dbReference type="STRING" id="530564.Psta_1260"/>
<dbReference type="OrthoDB" id="8055872at2"/>
<dbReference type="GO" id="GO:0016787">
    <property type="term" value="F:hydrolase activity"/>
    <property type="evidence" value="ECO:0007669"/>
    <property type="project" value="InterPro"/>
</dbReference>
<organism evidence="3 4">
    <name type="scientific">Pirellula staleyi (strain ATCC 27377 / DSM 6068 / ICPB 4128)</name>
    <name type="common">Pirella staleyi</name>
    <dbReference type="NCBI Taxonomy" id="530564"/>
    <lineage>
        <taxon>Bacteria</taxon>
        <taxon>Pseudomonadati</taxon>
        <taxon>Planctomycetota</taxon>
        <taxon>Planctomycetia</taxon>
        <taxon>Pirellulales</taxon>
        <taxon>Pirellulaceae</taxon>
        <taxon>Pirellula</taxon>
    </lineage>
</organism>
<feature type="signal peptide" evidence="1">
    <location>
        <begin position="1"/>
        <end position="21"/>
    </location>
</feature>